<keyword evidence="2" id="KW-1003">Cell membrane</keyword>
<feature type="transmembrane region" description="Helical" evidence="6">
    <location>
        <begin position="32"/>
        <end position="50"/>
    </location>
</feature>
<dbReference type="AlphaFoldDB" id="A0A410FUH9"/>
<dbReference type="GO" id="GO:0005886">
    <property type="term" value="C:plasma membrane"/>
    <property type="evidence" value="ECO:0007669"/>
    <property type="project" value="UniProtKB-SubCell"/>
</dbReference>
<gene>
    <name evidence="7" type="ORF">BIP78_0835</name>
</gene>
<evidence type="ECO:0000256" key="5">
    <source>
        <dbReference type="ARBA" id="ARBA00023136"/>
    </source>
</evidence>
<accession>A0A410FUH9</accession>
<feature type="transmembrane region" description="Helical" evidence="6">
    <location>
        <begin position="277"/>
        <end position="299"/>
    </location>
</feature>
<dbReference type="KEGG" id="bih:BIP78_0835"/>
<reference evidence="8" key="1">
    <citation type="submission" date="2018-12" db="EMBL/GenBank/DDBJ databases">
        <title>Complete genome sequence of an uncultured bacterium of the candidate phylum Bipolaricaulota.</title>
        <authorList>
            <person name="Kadnikov V.V."/>
            <person name="Mardanov A.V."/>
            <person name="Beletsky A.V."/>
            <person name="Frank Y.A."/>
            <person name="Karnachuk O.V."/>
            <person name="Ravin N.V."/>
        </authorList>
    </citation>
    <scope>NUCLEOTIDE SEQUENCE [LARGE SCALE GENOMIC DNA]</scope>
</reference>
<evidence type="ECO:0000256" key="3">
    <source>
        <dbReference type="ARBA" id="ARBA00022692"/>
    </source>
</evidence>
<protein>
    <submittedName>
        <fullName evidence="7">Branched-chain amino acid transport system permease protein LivM</fullName>
    </submittedName>
</protein>
<dbReference type="InterPro" id="IPR043428">
    <property type="entry name" value="LivM-like"/>
</dbReference>
<feature type="transmembrane region" description="Helical" evidence="6">
    <location>
        <begin position="80"/>
        <end position="98"/>
    </location>
</feature>
<evidence type="ECO:0000256" key="1">
    <source>
        <dbReference type="ARBA" id="ARBA00004651"/>
    </source>
</evidence>
<evidence type="ECO:0000256" key="4">
    <source>
        <dbReference type="ARBA" id="ARBA00022989"/>
    </source>
</evidence>
<keyword evidence="3 6" id="KW-0812">Transmembrane</keyword>
<sequence length="329" mass="34867">MKRLIFWAVIVAVLAMAPFVLRSYNLYLLNLAAVKVIAAVGLALLTGFTGQLSIGHAGFLAIGAYGTALLAQYFGIPFWIGIPLAGLLSGLAGFILLVPALRLTAIYLAIATLAFGTAVAEALPRWSSVTGGYQGMRVPRANLFGLDVQNDVAMFYLALAMVVVLILVARNLVRSRVGRAFIAIRDKSAAAQACGVSLARYKALAFFVSALYAGLAGGLYAHVVGYISPAEFGLAKSIDLFIMIALGGMASLPGPVLGALFLTYLPHWLSGFRGLQSIIYGASLIGIVIFMPFGIWGFVRKWTAPDKVRAMPRPLRAVVEFVQGGASHG</sequence>
<dbReference type="InterPro" id="IPR001851">
    <property type="entry name" value="ABC_transp_permease"/>
</dbReference>
<dbReference type="Proteomes" id="UP000287233">
    <property type="component" value="Chromosome"/>
</dbReference>
<comment type="subcellular location">
    <subcellularLocation>
        <location evidence="1">Cell membrane</location>
        <topology evidence="1">Multi-pass membrane protein</topology>
    </subcellularLocation>
</comment>
<evidence type="ECO:0000313" key="8">
    <source>
        <dbReference type="Proteomes" id="UP000287233"/>
    </source>
</evidence>
<dbReference type="GO" id="GO:0015658">
    <property type="term" value="F:branched-chain amino acid transmembrane transporter activity"/>
    <property type="evidence" value="ECO:0007669"/>
    <property type="project" value="InterPro"/>
</dbReference>
<evidence type="ECO:0000256" key="2">
    <source>
        <dbReference type="ARBA" id="ARBA00022475"/>
    </source>
</evidence>
<dbReference type="EMBL" id="CP034928">
    <property type="protein sequence ID" value="QAA76601.1"/>
    <property type="molecule type" value="Genomic_DNA"/>
</dbReference>
<dbReference type="CDD" id="cd06581">
    <property type="entry name" value="TM_PBP1_LivM_like"/>
    <property type="match status" value="1"/>
</dbReference>
<name>A0A410FUH9_BIPS1</name>
<dbReference type="PANTHER" id="PTHR30482">
    <property type="entry name" value="HIGH-AFFINITY BRANCHED-CHAIN AMINO ACID TRANSPORT SYSTEM PERMEASE"/>
    <property type="match status" value="1"/>
</dbReference>
<evidence type="ECO:0000256" key="6">
    <source>
        <dbReference type="SAM" id="Phobius"/>
    </source>
</evidence>
<dbReference type="PANTHER" id="PTHR30482:SF10">
    <property type="entry name" value="HIGH-AFFINITY BRANCHED-CHAIN AMINO ACID TRANSPORT PROTEIN BRAE"/>
    <property type="match status" value="1"/>
</dbReference>
<feature type="transmembrane region" description="Helical" evidence="6">
    <location>
        <begin position="105"/>
        <end position="123"/>
    </location>
</feature>
<feature type="transmembrane region" description="Helical" evidence="6">
    <location>
        <begin position="204"/>
        <end position="228"/>
    </location>
</feature>
<proteinExistence type="predicted"/>
<evidence type="ECO:0000313" key="7">
    <source>
        <dbReference type="EMBL" id="QAA76601.1"/>
    </source>
</evidence>
<feature type="transmembrane region" description="Helical" evidence="6">
    <location>
        <begin position="240"/>
        <end position="265"/>
    </location>
</feature>
<feature type="transmembrane region" description="Helical" evidence="6">
    <location>
        <begin position="153"/>
        <end position="173"/>
    </location>
</feature>
<keyword evidence="4 6" id="KW-1133">Transmembrane helix</keyword>
<dbReference type="Pfam" id="PF02653">
    <property type="entry name" value="BPD_transp_2"/>
    <property type="match status" value="1"/>
</dbReference>
<organism evidence="7 8">
    <name type="scientific">Bipolaricaulis sibiricus</name>
    <dbReference type="NCBI Taxonomy" id="2501609"/>
    <lineage>
        <taxon>Bacteria</taxon>
        <taxon>Candidatus Bipolaricaulota</taxon>
        <taxon>Candidatus Bipolaricaulia</taxon>
        <taxon>Candidatus Bipolaricaulales</taxon>
        <taxon>Candidatus Bipolaricaulaceae</taxon>
        <taxon>Candidatus Bipolaricaulis</taxon>
    </lineage>
</organism>
<keyword evidence="5 6" id="KW-0472">Membrane</keyword>